<dbReference type="EMBL" id="DUZY01000002">
    <property type="protein sequence ID" value="DAD29975.1"/>
    <property type="molecule type" value="Genomic_DNA"/>
</dbReference>
<name>A0A822YG71_NELNU</name>
<reference evidence="2 3" key="1">
    <citation type="journal article" date="2020" name="Mol. Biol. Evol.">
        <title>Distinct Expression and Methylation Patterns for Genes with Different Fates following a Single Whole-Genome Duplication in Flowering Plants.</title>
        <authorList>
            <person name="Shi T."/>
            <person name="Rahmani R.S."/>
            <person name="Gugger P.F."/>
            <person name="Wang M."/>
            <person name="Li H."/>
            <person name="Zhang Y."/>
            <person name="Li Z."/>
            <person name="Wang Q."/>
            <person name="Van de Peer Y."/>
            <person name="Marchal K."/>
            <person name="Chen J."/>
        </authorList>
    </citation>
    <scope>NUCLEOTIDE SEQUENCE [LARGE SCALE GENOMIC DNA]</scope>
    <source>
        <tissue evidence="2">Leaf</tissue>
    </source>
</reference>
<organism evidence="2 3">
    <name type="scientific">Nelumbo nucifera</name>
    <name type="common">Sacred lotus</name>
    <dbReference type="NCBI Taxonomy" id="4432"/>
    <lineage>
        <taxon>Eukaryota</taxon>
        <taxon>Viridiplantae</taxon>
        <taxon>Streptophyta</taxon>
        <taxon>Embryophyta</taxon>
        <taxon>Tracheophyta</taxon>
        <taxon>Spermatophyta</taxon>
        <taxon>Magnoliopsida</taxon>
        <taxon>Proteales</taxon>
        <taxon>Nelumbonaceae</taxon>
        <taxon>Nelumbo</taxon>
    </lineage>
</organism>
<dbReference type="AlphaFoldDB" id="A0A822YG71"/>
<evidence type="ECO:0000256" key="1">
    <source>
        <dbReference type="SAM" id="MobiDB-lite"/>
    </source>
</evidence>
<sequence length="41" mass="4466">MDVNLTGLPRSCSKGSLRLAEHHPQKKGSSLQSYLQGKEAL</sequence>
<gene>
    <name evidence="2" type="ORF">HUJ06_031443</name>
</gene>
<feature type="region of interest" description="Disordered" evidence="1">
    <location>
        <begin position="1"/>
        <end position="41"/>
    </location>
</feature>
<comment type="caution">
    <text evidence="2">The sequence shown here is derived from an EMBL/GenBank/DDBJ whole genome shotgun (WGS) entry which is preliminary data.</text>
</comment>
<accession>A0A822YG71</accession>
<protein>
    <submittedName>
        <fullName evidence="2">Uncharacterized protein</fullName>
    </submittedName>
</protein>
<evidence type="ECO:0000313" key="3">
    <source>
        <dbReference type="Proteomes" id="UP000607653"/>
    </source>
</evidence>
<evidence type="ECO:0000313" key="2">
    <source>
        <dbReference type="EMBL" id="DAD29975.1"/>
    </source>
</evidence>
<proteinExistence type="predicted"/>
<dbReference type="Proteomes" id="UP000607653">
    <property type="component" value="Unassembled WGS sequence"/>
</dbReference>
<keyword evidence="3" id="KW-1185">Reference proteome</keyword>